<dbReference type="FunFam" id="2.60.40.10:FF:000032">
    <property type="entry name" value="palladin isoform X1"/>
    <property type="match status" value="1"/>
</dbReference>
<dbReference type="InterPro" id="IPR003598">
    <property type="entry name" value="Ig_sub2"/>
</dbReference>
<keyword evidence="7" id="KW-1185">Reference proteome</keyword>
<feature type="compositionally biased region" description="Basic and acidic residues" evidence="4">
    <location>
        <begin position="12"/>
        <end position="27"/>
    </location>
</feature>
<dbReference type="InterPro" id="IPR050958">
    <property type="entry name" value="Cell_Adh-Cytoskel_Orgn"/>
</dbReference>
<sequence length="139" mass="15725">MFSQPGAVSVDNRPDAPLDNPRITEHPQDHYVSLNNPTKLICSVDGDPEPTVTWYRNGEKVATEKDEIMKHRLHLQQGKSFQLFFLRIIHDKDNQPDIGNYYCNATNIHGSAISNMAAIKLSGEYYTTTSCTLCLFSKH</sequence>
<accession>A0AAV4G9B1</accession>
<evidence type="ECO:0000313" key="7">
    <source>
        <dbReference type="Proteomes" id="UP000762676"/>
    </source>
</evidence>
<dbReference type="Gene3D" id="2.60.40.10">
    <property type="entry name" value="Immunoglobulins"/>
    <property type="match status" value="1"/>
</dbReference>
<dbReference type="SMART" id="SM00408">
    <property type="entry name" value="IGc2"/>
    <property type="match status" value="1"/>
</dbReference>
<dbReference type="GO" id="GO:0008046">
    <property type="term" value="F:axon guidance receptor activity"/>
    <property type="evidence" value="ECO:0007669"/>
    <property type="project" value="TreeGrafter"/>
</dbReference>
<dbReference type="GO" id="GO:0007156">
    <property type="term" value="P:homophilic cell adhesion via plasma membrane adhesion molecules"/>
    <property type="evidence" value="ECO:0007669"/>
    <property type="project" value="TreeGrafter"/>
</dbReference>
<dbReference type="SUPFAM" id="SSF48726">
    <property type="entry name" value="Immunoglobulin"/>
    <property type="match status" value="1"/>
</dbReference>
<proteinExistence type="predicted"/>
<dbReference type="InterPro" id="IPR013783">
    <property type="entry name" value="Ig-like_fold"/>
</dbReference>
<dbReference type="PANTHER" id="PTHR45080:SF8">
    <property type="entry name" value="IG-LIKE DOMAIN-CONTAINING PROTEIN"/>
    <property type="match status" value="1"/>
</dbReference>
<feature type="region of interest" description="Disordered" evidence="4">
    <location>
        <begin position="1"/>
        <end position="27"/>
    </location>
</feature>
<dbReference type="GO" id="GO:0030424">
    <property type="term" value="C:axon"/>
    <property type="evidence" value="ECO:0007669"/>
    <property type="project" value="TreeGrafter"/>
</dbReference>
<dbReference type="GO" id="GO:0043025">
    <property type="term" value="C:neuronal cell body"/>
    <property type="evidence" value="ECO:0007669"/>
    <property type="project" value="TreeGrafter"/>
</dbReference>
<dbReference type="InterPro" id="IPR036179">
    <property type="entry name" value="Ig-like_dom_sf"/>
</dbReference>
<evidence type="ECO:0000256" key="2">
    <source>
        <dbReference type="ARBA" id="ARBA00023157"/>
    </source>
</evidence>
<dbReference type="GO" id="GO:0005886">
    <property type="term" value="C:plasma membrane"/>
    <property type="evidence" value="ECO:0007669"/>
    <property type="project" value="TreeGrafter"/>
</dbReference>
<organism evidence="6 7">
    <name type="scientific">Elysia marginata</name>
    <dbReference type="NCBI Taxonomy" id="1093978"/>
    <lineage>
        <taxon>Eukaryota</taxon>
        <taxon>Metazoa</taxon>
        <taxon>Spiralia</taxon>
        <taxon>Lophotrochozoa</taxon>
        <taxon>Mollusca</taxon>
        <taxon>Gastropoda</taxon>
        <taxon>Heterobranchia</taxon>
        <taxon>Euthyneura</taxon>
        <taxon>Panpulmonata</taxon>
        <taxon>Sacoglossa</taxon>
        <taxon>Placobranchoidea</taxon>
        <taxon>Plakobranchidae</taxon>
        <taxon>Elysia</taxon>
    </lineage>
</organism>
<dbReference type="EMBL" id="BMAT01004859">
    <property type="protein sequence ID" value="GFR81836.1"/>
    <property type="molecule type" value="Genomic_DNA"/>
</dbReference>
<dbReference type="GO" id="GO:0050808">
    <property type="term" value="P:synapse organization"/>
    <property type="evidence" value="ECO:0007669"/>
    <property type="project" value="TreeGrafter"/>
</dbReference>
<evidence type="ECO:0000256" key="4">
    <source>
        <dbReference type="SAM" id="MobiDB-lite"/>
    </source>
</evidence>
<comment type="caution">
    <text evidence="6">The sequence shown here is derived from an EMBL/GenBank/DDBJ whole genome shotgun (WGS) entry which is preliminary data.</text>
</comment>
<evidence type="ECO:0000256" key="1">
    <source>
        <dbReference type="ARBA" id="ARBA00022729"/>
    </source>
</evidence>
<reference evidence="6 7" key="1">
    <citation type="journal article" date="2021" name="Elife">
        <title>Chloroplast acquisition without the gene transfer in kleptoplastic sea slugs, Plakobranchus ocellatus.</title>
        <authorList>
            <person name="Maeda T."/>
            <person name="Takahashi S."/>
            <person name="Yoshida T."/>
            <person name="Shimamura S."/>
            <person name="Takaki Y."/>
            <person name="Nagai Y."/>
            <person name="Toyoda A."/>
            <person name="Suzuki Y."/>
            <person name="Arimoto A."/>
            <person name="Ishii H."/>
            <person name="Satoh N."/>
            <person name="Nishiyama T."/>
            <person name="Hasebe M."/>
            <person name="Maruyama T."/>
            <person name="Minagawa J."/>
            <person name="Obokata J."/>
            <person name="Shigenobu S."/>
        </authorList>
    </citation>
    <scope>NUCLEOTIDE SEQUENCE [LARGE SCALE GENOMIC DNA]</scope>
</reference>
<evidence type="ECO:0000259" key="5">
    <source>
        <dbReference type="PROSITE" id="PS50835"/>
    </source>
</evidence>
<dbReference type="PROSITE" id="PS50835">
    <property type="entry name" value="IG_LIKE"/>
    <property type="match status" value="1"/>
</dbReference>
<name>A0AAV4G9B1_9GAST</name>
<keyword evidence="2" id="KW-1015">Disulfide bond</keyword>
<evidence type="ECO:0000256" key="3">
    <source>
        <dbReference type="ARBA" id="ARBA00023319"/>
    </source>
</evidence>
<dbReference type="InterPro" id="IPR007110">
    <property type="entry name" value="Ig-like_dom"/>
</dbReference>
<gene>
    <name evidence="6" type="ORF">ElyMa_002349800</name>
</gene>
<protein>
    <submittedName>
        <fullName evidence="6">Roundabout homolog 2</fullName>
    </submittedName>
</protein>
<feature type="domain" description="Ig-like" evidence="5">
    <location>
        <begin position="21"/>
        <end position="120"/>
    </location>
</feature>
<dbReference type="Pfam" id="PF13927">
    <property type="entry name" value="Ig_3"/>
    <property type="match status" value="1"/>
</dbReference>
<keyword evidence="3" id="KW-0393">Immunoglobulin domain</keyword>
<dbReference type="Proteomes" id="UP000762676">
    <property type="component" value="Unassembled WGS sequence"/>
</dbReference>
<keyword evidence="1" id="KW-0732">Signal</keyword>
<evidence type="ECO:0000313" key="6">
    <source>
        <dbReference type="EMBL" id="GFR81836.1"/>
    </source>
</evidence>
<dbReference type="AlphaFoldDB" id="A0AAV4G9B1"/>
<dbReference type="PANTHER" id="PTHR45080">
    <property type="entry name" value="CONTACTIN 5"/>
    <property type="match status" value="1"/>
</dbReference>